<organism evidence="3 4">
    <name type="scientific">Pelomonas cellulosilytica</name>
    <dbReference type="NCBI Taxonomy" id="2906762"/>
    <lineage>
        <taxon>Bacteria</taxon>
        <taxon>Pseudomonadati</taxon>
        <taxon>Pseudomonadota</taxon>
        <taxon>Betaproteobacteria</taxon>
        <taxon>Burkholderiales</taxon>
        <taxon>Sphaerotilaceae</taxon>
        <taxon>Roseateles</taxon>
    </lineage>
</organism>
<dbReference type="Gene3D" id="3.40.50.720">
    <property type="entry name" value="NAD(P)-binding Rossmann-like Domain"/>
    <property type="match status" value="1"/>
</dbReference>
<gene>
    <name evidence="3" type="primary">bchC</name>
    <name evidence="3" type="ORF">LXT13_07950</name>
</gene>
<dbReference type="CDD" id="cd08255">
    <property type="entry name" value="2-desacetyl-2-hydroxyethyl_bacteriochlorophyllide_like"/>
    <property type="match status" value="1"/>
</dbReference>
<accession>A0ABS8XNM5</accession>
<dbReference type="SUPFAM" id="SSF51735">
    <property type="entry name" value="NAD(P)-binding Rossmann-fold domains"/>
    <property type="match status" value="1"/>
</dbReference>
<feature type="domain" description="Alcohol dehydrogenase-like N-terminal" evidence="2">
    <location>
        <begin position="34"/>
        <end position="127"/>
    </location>
</feature>
<name>A0ABS8XNM5_9BURK</name>
<dbReference type="InterPro" id="IPR005903">
    <property type="entry name" value="BchC"/>
</dbReference>
<dbReference type="InterPro" id="IPR013154">
    <property type="entry name" value="ADH-like_N"/>
</dbReference>
<dbReference type="RefSeq" id="WP_233371303.1">
    <property type="nucleotide sequence ID" value="NZ_JAJTWU010000003.1"/>
</dbReference>
<sequence length="325" mass="34802">MHPSRAGPMNTLAVVIEQPERLSLSALRLPTLQDDDVVVEVEYSGISTGTERLIWNGTMPMFPGMGYPLVPGYEAVGRVMAVGPRSDNWIGQRVFVPGARCFGEVRGLFGASASRLVVPGGKVVPVDDKLGPQAVLLALAATAYHSVAGGGQTAPHTPPDLIVGHGVLGRLLARMNVAAGITDFTVWETNPVRQTGAEGYRVLHPHDDPRRDYGAIYDVSGDAGLLDTLIGRLAFGGEVVLAGFYAQPLSLSFAPAFMREARIRVAAEWKRPDMLAVNALLHAGRLSLDGLLTHCEPADQASLAYHQAFSDAGCLKMVLDWRHHA</sequence>
<dbReference type="InterPro" id="IPR036291">
    <property type="entry name" value="NAD(P)-bd_dom_sf"/>
</dbReference>
<dbReference type="SUPFAM" id="SSF50129">
    <property type="entry name" value="GroES-like"/>
    <property type="match status" value="1"/>
</dbReference>
<dbReference type="PANTHER" id="PTHR43189">
    <property type="entry name" value="ZINC-TYPE ALCOHOL DEHYDROGENASE-LIKE PROTEIN C1198.01-RELATED"/>
    <property type="match status" value="1"/>
</dbReference>
<dbReference type="Proteomes" id="UP001200741">
    <property type="component" value="Unassembled WGS sequence"/>
</dbReference>
<evidence type="ECO:0000313" key="3">
    <source>
        <dbReference type="EMBL" id="MCE4554379.1"/>
    </source>
</evidence>
<dbReference type="PANTHER" id="PTHR43189:SF1">
    <property type="entry name" value="ZINC-TYPE ALCOHOL DEHYDROGENASE-LIKE PROTEIN C1198.01"/>
    <property type="match status" value="1"/>
</dbReference>
<protein>
    <submittedName>
        <fullName evidence="3">Chlorophyll synthesis pathway protein BchC</fullName>
    </submittedName>
</protein>
<dbReference type="InterPro" id="IPR011032">
    <property type="entry name" value="GroES-like_sf"/>
</dbReference>
<dbReference type="NCBIfam" id="TIGR01202">
    <property type="entry name" value="bchC"/>
    <property type="match status" value="1"/>
</dbReference>
<dbReference type="Gene3D" id="3.90.180.10">
    <property type="entry name" value="Medium-chain alcohol dehydrogenases, catalytic domain"/>
    <property type="match status" value="2"/>
</dbReference>
<evidence type="ECO:0000313" key="4">
    <source>
        <dbReference type="Proteomes" id="UP001200741"/>
    </source>
</evidence>
<dbReference type="Pfam" id="PF08240">
    <property type="entry name" value="ADH_N"/>
    <property type="match status" value="1"/>
</dbReference>
<comment type="caution">
    <text evidence="3">The sequence shown here is derived from an EMBL/GenBank/DDBJ whole genome shotgun (WGS) entry which is preliminary data.</text>
</comment>
<keyword evidence="4" id="KW-1185">Reference proteome</keyword>
<evidence type="ECO:0000259" key="2">
    <source>
        <dbReference type="Pfam" id="PF08240"/>
    </source>
</evidence>
<dbReference type="EMBL" id="JAJTWU010000003">
    <property type="protein sequence ID" value="MCE4554379.1"/>
    <property type="molecule type" value="Genomic_DNA"/>
</dbReference>
<reference evidence="3 4" key="1">
    <citation type="submission" date="2021-12" db="EMBL/GenBank/DDBJ databases">
        <title>Genome seq of P8.</title>
        <authorList>
            <person name="Seo T."/>
        </authorList>
    </citation>
    <scope>NUCLEOTIDE SEQUENCE [LARGE SCALE GENOMIC DNA]</scope>
    <source>
        <strain evidence="3 4">P8</strain>
    </source>
</reference>
<keyword evidence="1" id="KW-0560">Oxidoreductase</keyword>
<evidence type="ECO:0000256" key="1">
    <source>
        <dbReference type="ARBA" id="ARBA00023002"/>
    </source>
</evidence>
<proteinExistence type="predicted"/>